<dbReference type="InterPro" id="IPR016039">
    <property type="entry name" value="Thiolase-like"/>
</dbReference>
<evidence type="ECO:0000259" key="11">
    <source>
        <dbReference type="Pfam" id="PF08545"/>
    </source>
</evidence>
<evidence type="ECO:0000256" key="1">
    <source>
        <dbReference type="ARBA" id="ARBA00008642"/>
    </source>
</evidence>
<dbReference type="UniPathway" id="UPA00094"/>
<dbReference type="PANTHER" id="PTHR43091:SF1">
    <property type="entry name" value="BETA-KETOACYL-[ACYL-CARRIER-PROTEIN] SYNTHASE III, CHLOROPLASTIC"/>
    <property type="match status" value="1"/>
</dbReference>
<dbReference type="AlphaFoldDB" id="A0A1G5RY97"/>
<feature type="domain" description="Beta-ketoacyl-[acyl-carrier-protein] synthase III N-terminal" evidence="11">
    <location>
        <begin position="108"/>
        <end position="175"/>
    </location>
</feature>
<evidence type="ECO:0000256" key="2">
    <source>
        <dbReference type="ARBA" id="ARBA00022516"/>
    </source>
</evidence>
<evidence type="ECO:0000313" key="13">
    <source>
        <dbReference type="Proteomes" id="UP000199428"/>
    </source>
</evidence>
<evidence type="ECO:0000256" key="7">
    <source>
        <dbReference type="ARBA" id="ARBA00023268"/>
    </source>
</evidence>
<dbReference type="HAMAP" id="MF_01815">
    <property type="entry name" value="FabH"/>
    <property type="match status" value="1"/>
</dbReference>
<evidence type="ECO:0000256" key="9">
    <source>
        <dbReference type="HAMAP-Rule" id="MF_01815"/>
    </source>
</evidence>
<keyword evidence="9" id="KW-0963">Cytoplasm</keyword>
<dbReference type="SUPFAM" id="SSF53901">
    <property type="entry name" value="Thiolase-like"/>
    <property type="match status" value="1"/>
</dbReference>
<feature type="active site" evidence="9">
    <location>
        <position position="236"/>
    </location>
</feature>
<dbReference type="InterPro" id="IPR013747">
    <property type="entry name" value="ACP_syn_III_C"/>
</dbReference>
<dbReference type="Pfam" id="PF08541">
    <property type="entry name" value="ACP_syn_III_C"/>
    <property type="match status" value="1"/>
</dbReference>
<dbReference type="NCBIfam" id="NF006829">
    <property type="entry name" value="PRK09352.1"/>
    <property type="match status" value="1"/>
</dbReference>
<protein>
    <recommendedName>
        <fullName evidence="9">Beta-ketoacyl-[acyl-carrier-protein] synthase III</fullName>
        <shortName evidence="9">Beta-ketoacyl-ACP synthase III</shortName>
        <shortName evidence="9">KAS III</shortName>
        <ecNumber evidence="9">2.3.1.180</ecNumber>
    </recommendedName>
    <alternativeName>
        <fullName evidence="9">3-oxoacyl-[acyl-carrier-protein] synthase 3</fullName>
    </alternativeName>
    <alternativeName>
        <fullName evidence="9">3-oxoacyl-[acyl-carrier-protein] synthase III</fullName>
    </alternativeName>
</protein>
<organism evidence="12 13">
    <name type="scientific">Pseudobutyrivibrio xylanivorans</name>
    <dbReference type="NCBI Taxonomy" id="185007"/>
    <lineage>
        <taxon>Bacteria</taxon>
        <taxon>Bacillati</taxon>
        <taxon>Bacillota</taxon>
        <taxon>Clostridia</taxon>
        <taxon>Lachnospirales</taxon>
        <taxon>Lachnospiraceae</taxon>
        <taxon>Pseudobutyrivibrio</taxon>
    </lineage>
</organism>
<comment type="subcellular location">
    <subcellularLocation>
        <location evidence="9">Cytoplasm</location>
    </subcellularLocation>
</comment>
<evidence type="ECO:0000259" key="10">
    <source>
        <dbReference type="Pfam" id="PF08541"/>
    </source>
</evidence>
<accession>A0A1G5RY97</accession>
<dbReference type="EC" id="2.3.1.180" evidence="9"/>
<comment type="domain">
    <text evidence="9">The last Arg residue of the ACP-binding site is essential for the weak association between ACP/AcpP and FabH.</text>
</comment>
<evidence type="ECO:0000256" key="8">
    <source>
        <dbReference type="ARBA" id="ARBA00023315"/>
    </source>
</evidence>
<comment type="function">
    <text evidence="9">Catalyzes the condensation reaction of fatty acid synthesis by the addition to an acyl acceptor of two carbons from malonyl-ACP. Catalyzes the first condensation reaction which initiates fatty acid synthesis and may therefore play a role in governing the total rate of fatty acid production. Possesses both acetoacetyl-ACP synthase and acetyl transacylase activities. Its substrate specificity determines the biosynthesis of branched-chain and/or straight-chain of fatty acids.</text>
</comment>
<evidence type="ECO:0000256" key="5">
    <source>
        <dbReference type="ARBA" id="ARBA00023098"/>
    </source>
</evidence>
<dbReference type="Proteomes" id="UP000199428">
    <property type="component" value="Unassembled WGS sequence"/>
</dbReference>
<evidence type="ECO:0000256" key="3">
    <source>
        <dbReference type="ARBA" id="ARBA00022679"/>
    </source>
</evidence>
<feature type="active site" evidence="9">
    <location>
        <position position="266"/>
    </location>
</feature>
<dbReference type="InterPro" id="IPR004655">
    <property type="entry name" value="FabH"/>
</dbReference>
<keyword evidence="5 9" id="KW-0443">Lipid metabolism</keyword>
<comment type="similarity">
    <text evidence="1 9">Belongs to the thiolase-like superfamily. FabH family.</text>
</comment>
<feature type="active site" evidence="9">
    <location>
        <position position="114"/>
    </location>
</feature>
<dbReference type="GO" id="GO:0033818">
    <property type="term" value="F:beta-ketoacyl-acyl-carrier-protein synthase III activity"/>
    <property type="evidence" value="ECO:0007669"/>
    <property type="project" value="UniProtKB-UniRule"/>
</dbReference>
<dbReference type="InterPro" id="IPR013751">
    <property type="entry name" value="ACP_syn_III_N"/>
</dbReference>
<feature type="domain" description="Beta-ketoacyl-[acyl-carrier-protein] synthase III C-terminal" evidence="10">
    <location>
        <begin position="221"/>
        <end position="308"/>
    </location>
</feature>
<evidence type="ECO:0000256" key="4">
    <source>
        <dbReference type="ARBA" id="ARBA00022832"/>
    </source>
</evidence>
<sequence>MTGIKIIATGAQAPKKIVTNDDLAKIVETSDEWISQRTGMSERHHVEGEENHTWLAEMAAKQAIERAGIPKEKIGVVLVCTVSADYFSPSCACIIQGRLGLSNDIIAMDIGAGCSGFIFGLETIRALMKARNAQYGLIVGAEVLSKKMDMTDRSTCVLFGDGAAAAVVELAENSYTSVIGVSGDEEMINIKSPDGFIHMDGQGTYKFAVATVPKVIEQVVEKAGLTYDDIDHFVLHQANLRIIESIAKKVKQPMDKFVVNIEKYGNTSAASVGLALDEAIADGRIRKNDKVLMCAFGAGKTWGAVVMEM</sequence>
<keyword evidence="4 9" id="KW-0276">Fatty acid metabolism</keyword>
<dbReference type="NCBIfam" id="TIGR00747">
    <property type="entry name" value="fabH"/>
    <property type="match status" value="1"/>
</dbReference>
<keyword evidence="7 9" id="KW-0511">Multifunctional enzyme</keyword>
<dbReference type="GO" id="GO:0006633">
    <property type="term" value="P:fatty acid biosynthetic process"/>
    <property type="evidence" value="ECO:0007669"/>
    <property type="project" value="UniProtKB-UniRule"/>
</dbReference>
<name>A0A1G5RY97_PSEXY</name>
<proteinExistence type="inferred from homology"/>
<reference evidence="12 13" key="1">
    <citation type="submission" date="2016-10" db="EMBL/GenBank/DDBJ databases">
        <authorList>
            <person name="de Groot N.N."/>
        </authorList>
    </citation>
    <scope>NUCLEOTIDE SEQUENCE [LARGE SCALE GENOMIC DNA]</scope>
    <source>
        <strain evidence="12 13">DSM 10317</strain>
    </source>
</reference>
<keyword evidence="3 9" id="KW-0808">Transferase</keyword>
<keyword evidence="2 9" id="KW-0444">Lipid biosynthesis</keyword>
<keyword evidence="6 9" id="KW-0275">Fatty acid biosynthesis</keyword>
<dbReference type="Gene3D" id="3.40.47.10">
    <property type="match status" value="1"/>
</dbReference>
<dbReference type="RefSeq" id="WP_090162628.1">
    <property type="nucleotide sequence ID" value="NZ_FMWK01000007.1"/>
</dbReference>
<evidence type="ECO:0000256" key="6">
    <source>
        <dbReference type="ARBA" id="ARBA00023160"/>
    </source>
</evidence>
<comment type="pathway">
    <text evidence="9">Lipid metabolism; fatty acid biosynthesis.</text>
</comment>
<evidence type="ECO:0000313" key="12">
    <source>
        <dbReference type="EMBL" id="SCZ79125.1"/>
    </source>
</evidence>
<dbReference type="CDD" id="cd00830">
    <property type="entry name" value="KAS_III"/>
    <property type="match status" value="1"/>
</dbReference>
<dbReference type="EMBL" id="FMWK01000007">
    <property type="protein sequence ID" value="SCZ79125.1"/>
    <property type="molecule type" value="Genomic_DNA"/>
</dbReference>
<comment type="catalytic activity">
    <reaction evidence="9">
        <text>malonyl-[ACP] + acetyl-CoA + H(+) = 3-oxobutanoyl-[ACP] + CO2 + CoA</text>
        <dbReference type="Rhea" id="RHEA:12080"/>
        <dbReference type="Rhea" id="RHEA-COMP:9623"/>
        <dbReference type="Rhea" id="RHEA-COMP:9625"/>
        <dbReference type="ChEBI" id="CHEBI:15378"/>
        <dbReference type="ChEBI" id="CHEBI:16526"/>
        <dbReference type="ChEBI" id="CHEBI:57287"/>
        <dbReference type="ChEBI" id="CHEBI:57288"/>
        <dbReference type="ChEBI" id="CHEBI:78449"/>
        <dbReference type="ChEBI" id="CHEBI:78450"/>
        <dbReference type="EC" id="2.3.1.180"/>
    </reaction>
</comment>
<dbReference type="GO" id="GO:0004315">
    <property type="term" value="F:3-oxoacyl-[acyl-carrier-protein] synthase activity"/>
    <property type="evidence" value="ECO:0007669"/>
    <property type="project" value="InterPro"/>
</dbReference>
<dbReference type="PANTHER" id="PTHR43091">
    <property type="entry name" value="3-OXOACYL-[ACYL-CARRIER-PROTEIN] SYNTHASE"/>
    <property type="match status" value="1"/>
</dbReference>
<keyword evidence="8 9" id="KW-0012">Acyltransferase</keyword>
<dbReference type="GO" id="GO:0005737">
    <property type="term" value="C:cytoplasm"/>
    <property type="evidence" value="ECO:0007669"/>
    <property type="project" value="UniProtKB-SubCell"/>
</dbReference>
<comment type="subunit">
    <text evidence="9">Homodimer.</text>
</comment>
<dbReference type="Pfam" id="PF08545">
    <property type="entry name" value="ACP_syn_III"/>
    <property type="match status" value="1"/>
</dbReference>
<feature type="region of interest" description="ACP-binding" evidence="9">
    <location>
        <begin position="237"/>
        <end position="241"/>
    </location>
</feature>
<gene>
    <name evidence="9" type="primary">fabH</name>
    <name evidence="12" type="ORF">SAMN02910350_01623</name>
</gene>